<protein>
    <submittedName>
        <fullName evidence="3">HIT domain-containing protein</fullName>
    </submittedName>
</protein>
<dbReference type="InterPro" id="IPR036265">
    <property type="entry name" value="HIT-like_sf"/>
</dbReference>
<reference evidence="3 4" key="1">
    <citation type="submission" date="2020-05" db="EMBL/GenBank/DDBJ databases">
        <title>Horizontal transmission and recombination maintain forever young bacterial symbiont genomes.</title>
        <authorList>
            <person name="Russell S.L."/>
            <person name="Pepper-Tunick E."/>
            <person name="Svedberg J."/>
            <person name="Byrne A."/>
            <person name="Ruelas Castillo J."/>
            <person name="Vollmers C."/>
            <person name="Beinart R.A."/>
            <person name="Corbett-Detig R."/>
        </authorList>
    </citation>
    <scope>NUCLEOTIDE SEQUENCE [LARGE SCALE GENOMIC DNA]</scope>
    <source>
        <strain evidence="3">Santa_Monica_outfall</strain>
    </source>
</reference>
<dbReference type="Gene3D" id="3.30.428.10">
    <property type="entry name" value="HIT-like"/>
    <property type="match status" value="1"/>
</dbReference>
<dbReference type="EMBL" id="CP054491">
    <property type="protein sequence ID" value="QKQ25268.1"/>
    <property type="molecule type" value="Genomic_DNA"/>
</dbReference>
<gene>
    <name evidence="3" type="ORF">HUE57_02415</name>
</gene>
<dbReference type="Pfam" id="PF01230">
    <property type="entry name" value="HIT"/>
    <property type="match status" value="1"/>
</dbReference>
<dbReference type="PROSITE" id="PS51084">
    <property type="entry name" value="HIT_2"/>
    <property type="match status" value="1"/>
</dbReference>
<organism evidence="3 4">
    <name type="scientific">Candidatus Reidiella endopervernicosa</name>
    <dbReference type="NCBI Taxonomy" id="2738883"/>
    <lineage>
        <taxon>Bacteria</taxon>
        <taxon>Pseudomonadati</taxon>
        <taxon>Pseudomonadota</taxon>
        <taxon>Gammaproteobacteria</taxon>
        <taxon>Candidatus Reidiella</taxon>
    </lineage>
</organism>
<dbReference type="SUPFAM" id="SSF54197">
    <property type="entry name" value="HIT-like"/>
    <property type="match status" value="1"/>
</dbReference>
<dbReference type="GO" id="GO:0003824">
    <property type="term" value="F:catalytic activity"/>
    <property type="evidence" value="ECO:0007669"/>
    <property type="project" value="InterPro"/>
</dbReference>
<evidence type="ECO:0000313" key="4">
    <source>
        <dbReference type="Proteomes" id="UP000509658"/>
    </source>
</evidence>
<evidence type="ECO:0000313" key="3">
    <source>
        <dbReference type="EMBL" id="QKQ25268.1"/>
    </source>
</evidence>
<dbReference type="InterPro" id="IPR011146">
    <property type="entry name" value="HIT-like"/>
</dbReference>
<dbReference type="AlphaFoldDB" id="A0A6N0HSB0"/>
<name>A0A6N0HSB0_9GAMM</name>
<keyword evidence="4" id="KW-1185">Reference proteome</keyword>
<evidence type="ECO:0000256" key="1">
    <source>
        <dbReference type="PROSITE-ProRule" id="PRU00464"/>
    </source>
</evidence>
<accession>A0A6N0HSB0</accession>
<dbReference type="InterPro" id="IPR026026">
    <property type="entry name" value="HIT_Hint"/>
</dbReference>
<dbReference type="RefSeq" id="WP_174672661.1">
    <property type="nucleotide sequence ID" value="NZ_CP054491.1"/>
</dbReference>
<evidence type="ECO:0000259" key="2">
    <source>
        <dbReference type="PROSITE" id="PS51084"/>
    </source>
</evidence>
<comment type="caution">
    <text evidence="1">Lacks conserved residue(s) required for the propagation of feature annotation.</text>
</comment>
<sequence length="141" mass="16227">MFTLHPQLDNDCFTLGRFELCRLLMMNDASYPWFILVPERSELREIHHLDEGDQQQLISESSALASAIETAFAAEKINVAALGNLVPQLHIHHIARYASDPSWPAPVWGKHPAKPYNDRLRDERIEQLLDQLQRPLYPVDC</sequence>
<proteinExistence type="predicted"/>
<dbReference type="KEGG" id="rev:HUE57_02415"/>
<feature type="domain" description="HIT" evidence="2">
    <location>
        <begin position="1"/>
        <end position="103"/>
    </location>
</feature>
<dbReference type="PIRSF" id="PIRSF000714">
    <property type="entry name" value="HIT"/>
    <property type="match status" value="1"/>
</dbReference>
<dbReference type="Proteomes" id="UP000509658">
    <property type="component" value="Chromosome"/>
</dbReference>